<dbReference type="PROSITE" id="PS50164">
    <property type="entry name" value="GIY_YIG"/>
    <property type="match status" value="1"/>
</dbReference>
<feature type="domain" description="GIY-YIG" evidence="2">
    <location>
        <begin position="1"/>
        <end position="77"/>
    </location>
</feature>
<dbReference type="EMBL" id="MHHZ01000018">
    <property type="protein sequence ID" value="OGY41437.1"/>
    <property type="molecule type" value="Genomic_DNA"/>
</dbReference>
<proteinExistence type="inferred from homology"/>
<evidence type="ECO:0000256" key="1">
    <source>
        <dbReference type="ARBA" id="ARBA00007435"/>
    </source>
</evidence>
<reference evidence="3 4" key="1">
    <citation type="journal article" date="2016" name="Nat. Commun.">
        <title>Thousands of microbial genomes shed light on interconnected biogeochemical processes in an aquifer system.</title>
        <authorList>
            <person name="Anantharaman K."/>
            <person name="Brown C.T."/>
            <person name="Hug L.A."/>
            <person name="Sharon I."/>
            <person name="Castelle C.J."/>
            <person name="Probst A.J."/>
            <person name="Thomas B.C."/>
            <person name="Singh A."/>
            <person name="Wilkins M.J."/>
            <person name="Karaoz U."/>
            <person name="Brodie E.L."/>
            <person name="Williams K.H."/>
            <person name="Hubbard S.S."/>
            <person name="Banfield J.F."/>
        </authorList>
    </citation>
    <scope>NUCLEOTIDE SEQUENCE [LARGE SCALE GENOMIC DNA]</scope>
</reference>
<comment type="caution">
    <text evidence="3">The sequence shown here is derived from an EMBL/GenBank/DDBJ whole genome shotgun (WGS) entry which is preliminary data.</text>
</comment>
<dbReference type="Gene3D" id="3.40.1440.10">
    <property type="entry name" value="GIY-YIG endonuclease"/>
    <property type="match status" value="1"/>
</dbReference>
<dbReference type="Proteomes" id="UP000176498">
    <property type="component" value="Unassembled WGS sequence"/>
</dbReference>
<evidence type="ECO:0000313" key="4">
    <source>
        <dbReference type="Proteomes" id="UP000176498"/>
    </source>
</evidence>
<dbReference type="InterPro" id="IPR050190">
    <property type="entry name" value="UPF0213_domain"/>
</dbReference>
<dbReference type="Pfam" id="PF01541">
    <property type="entry name" value="GIY-YIG"/>
    <property type="match status" value="1"/>
</dbReference>
<organism evidence="3 4">
    <name type="scientific">Candidatus Buchananbacteria bacterium RBG_13_36_9</name>
    <dbReference type="NCBI Taxonomy" id="1797530"/>
    <lineage>
        <taxon>Bacteria</taxon>
        <taxon>Candidatus Buchananiibacteriota</taxon>
    </lineage>
</organism>
<evidence type="ECO:0000313" key="3">
    <source>
        <dbReference type="EMBL" id="OGY41437.1"/>
    </source>
</evidence>
<dbReference type="InterPro" id="IPR035901">
    <property type="entry name" value="GIY-YIG_endonuc_sf"/>
</dbReference>
<gene>
    <name evidence="3" type="ORF">A2Y82_00785</name>
</gene>
<dbReference type="PANTHER" id="PTHR34477">
    <property type="entry name" value="UPF0213 PROTEIN YHBQ"/>
    <property type="match status" value="1"/>
</dbReference>
<dbReference type="InterPro" id="IPR000305">
    <property type="entry name" value="GIY-YIG_endonuc"/>
</dbReference>
<sequence length="93" mass="11225">MYFTYVLLSKKDNKFYIGYTDNLIGRIKEHKKGKVKSTKYRLPVILIYYECCINKFDAIKRERFLKSGMGRRYLKNRLKNYLKEKASASYKFS</sequence>
<accession>A0A1G1XPZ2</accession>
<name>A0A1G1XPZ2_9BACT</name>
<evidence type="ECO:0000259" key="2">
    <source>
        <dbReference type="PROSITE" id="PS50164"/>
    </source>
</evidence>
<dbReference type="SUPFAM" id="SSF82771">
    <property type="entry name" value="GIY-YIG endonuclease"/>
    <property type="match status" value="1"/>
</dbReference>
<protein>
    <submittedName>
        <fullName evidence="3">Excinuclease ABC subunit C</fullName>
    </submittedName>
</protein>
<dbReference type="AlphaFoldDB" id="A0A1G1XPZ2"/>
<dbReference type="PANTHER" id="PTHR34477:SF5">
    <property type="entry name" value="BSL5627 PROTEIN"/>
    <property type="match status" value="1"/>
</dbReference>
<comment type="similarity">
    <text evidence="1">Belongs to the UPF0213 family.</text>
</comment>
<dbReference type="CDD" id="cd10449">
    <property type="entry name" value="GIY-YIG_SLX1_like"/>
    <property type="match status" value="1"/>
</dbReference>